<dbReference type="OrthoDB" id="9808022at2"/>
<dbReference type="InterPro" id="IPR034505">
    <property type="entry name" value="Coproporphyrinogen-III_oxidase"/>
</dbReference>
<dbReference type="AlphaFoldDB" id="A0A1T5LUK2"/>
<dbReference type="GO" id="GO:0051539">
    <property type="term" value="F:4 iron, 4 sulfur cluster binding"/>
    <property type="evidence" value="ECO:0007669"/>
    <property type="project" value="UniProtKB-UniRule"/>
</dbReference>
<comment type="subcellular location">
    <subcellularLocation>
        <location evidence="9">Cytoplasm</location>
    </subcellularLocation>
</comment>
<dbReference type="PROSITE" id="PS51918">
    <property type="entry name" value="RADICAL_SAM"/>
    <property type="match status" value="1"/>
</dbReference>
<evidence type="ECO:0000259" key="10">
    <source>
        <dbReference type="PROSITE" id="PS51918"/>
    </source>
</evidence>
<proteinExistence type="inferred from homology"/>
<protein>
    <recommendedName>
        <fullName evidence="2 9">Heme chaperone HemW</fullName>
    </recommendedName>
</protein>
<evidence type="ECO:0000313" key="12">
    <source>
        <dbReference type="Proteomes" id="UP000190285"/>
    </source>
</evidence>
<evidence type="ECO:0000313" key="11">
    <source>
        <dbReference type="EMBL" id="SKC79707.1"/>
    </source>
</evidence>
<dbReference type="InterPro" id="IPR004559">
    <property type="entry name" value="HemW-like"/>
</dbReference>
<sequence length="377" mass="43876">MKSIGLYLHIPFCIKKCNYCDFVSYSQNDEMIDSYVKALLYEIKMYSDNLSDYKIETIFIGGGTPSILKPEKIDKITNEIFKAFNISENPEFTIESNPGTLTDEKLKIYKDLGINRLSMGLQSFNDDILRFIGRIHSKKDFLENYYLARNIGFKNINVDLIYGLPNQTSCDWEETLKEILKLDTEHVSAYSLKIEEGTVFKGLFDQDKLNLPDEDEDRNMYHLAIELLNSNGINQYEISNFSKPGYQCKHNLIYWNNKNYLGLGVSAHSYLNACRYANTNNIWEYIDSIKNNKYPVVTKEPKTKEDEMTETVFLNLRLKEGLGIQYFKDRFNKSIFEVYGDKIEKLDKLGLITIDHNHIMLTKYGVDVSNQVFVEFL</sequence>
<dbReference type="EMBL" id="FUZT01000008">
    <property type="protein sequence ID" value="SKC79707.1"/>
    <property type="molecule type" value="Genomic_DNA"/>
</dbReference>
<evidence type="ECO:0000256" key="1">
    <source>
        <dbReference type="ARBA" id="ARBA00006100"/>
    </source>
</evidence>
<dbReference type="RefSeq" id="WP_079493151.1">
    <property type="nucleotide sequence ID" value="NZ_FUZT01000008.1"/>
</dbReference>
<dbReference type="SFLD" id="SFLDG01065">
    <property type="entry name" value="anaerobic_coproporphyrinogen-I"/>
    <property type="match status" value="1"/>
</dbReference>
<dbReference type="SMART" id="SM00729">
    <property type="entry name" value="Elp3"/>
    <property type="match status" value="1"/>
</dbReference>
<organism evidence="11 12">
    <name type="scientific">Maledivibacter halophilus</name>
    <dbReference type="NCBI Taxonomy" id="36842"/>
    <lineage>
        <taxon>Bacteria</taxon>
        <taxon>Bacillati</taxon>
        <taxon>Bacillota</taxon>
        <taxon>Clostridia</taxon>
        <taxon>Peptostreptococcales</taxon>
        <taxon>Caminicellaceae</taxon>
        <taxon>Maledivibacter</taxon>
    </lineage>
</organism>
<dbReference type="PANTHER" id="PTHR13932:SF5">
    <property type="entry name" value="RADICAL S-ADENOSYL METHIONINE DOMAIN-CONTAINING PROTEIN 1, MITOCHONDRIAL"/>
    <property type="match status" value="1"/>
</dbReference>
<dbReference type="InterPro" id="IPR006638">
    <property type="entry name" value="Elp3/MiaA/NifB-like_rSAM"/>
</dbReference>
<keyword evidence="4 9" id="KW-0949">S-adenosyl-L-methionine</keyword>
<dbReference type="InterPro" id="IPR058240">
    <property type="entry name" value="rSAM_sf"/>
</dbReference>
<reference evidence="11 12" key="1">
    <citation type="submission" date="2017-02" db="EMBL/GenBank/DDBJ databases">
        <authorList>
            <person name="Peterson S.W."/>
        </authorList>
    </citation>
    <scope>NUCLEOTIDE SEQUENCE [LARGE SCALE GENOMIC DNA]</scope>
    <source>
        <strain evidence="11 12">M1</strain>
    </source>
</reference>
<dbReference type="InterPro" id="IPR010723">
    <property type="entry name" value="HemN_C"/>
</dbReference>
<dbReference type="SUPFAM" id="SSF102114">
    <property type="entry name" value="Radical SAM enzymes"/>
    <property type="match status" value="1"/>
</dbReference>
<gene>
    <name evidence="11" type="ORF">SAMN02194393_03344</name>
</gene>
<dbReference type="SFLD" id="SFLDS00029">
    <property type="entry name" value="Radical_SAM"/>
    <property type="match status" value="1"/>
</dbReference>
<dbReference type="SFLD" id="SFLDF00562">
    <property type="entry name" value="HemN-like__clustered_with_heat"/>
    <property type="match status" value="1"/>
</dbReference>
<dbReference type="Gene3D" id="3.20.20.70">
    <property type="entry name" value="Aldolase class I"/>
    <property type="match status" value="1"/>
</dbReference>
<keyword evidence="8 9" id="KW-0143">Chaperone</keyword>
<dbReference type="CDD" id="cd01335">
    <property type="entry name" value="Radical_SAM"/>
    <property type="match status" value="1"/>
</dbReference>
<keyword evidence="3 9" id="KW-0349">Heme</keyword>
<evidence type="ECO:0000256" key="7">
    <source>
        <dbReference type="ARBA" id="ARBA00023014"/>
    </source>
</evidence>
<accession>A0A1T5LUK2</accession>
<keyword evidence="5 9" id="KW-0479">Metal-binding</keyword>
<dbReference type="Pfam" id="PF04055">
    <property type="entry name" value="Radical_SAM"/>
    <property type="match status" value="1"/>
</dbReference>
<dbReference type="GO" id="GO:0004109">
    <property type="term" value="F:coproporphyrinogen oxidase activity"/>
    <property type="evidence" value="ECO:0007669"/>
    <property type="project" value="InterPro"/>
</dbReference>
<dbReference type="NCBIfam" id="TIGR00539">
    <property type="entry name" value="hemN_rel"/>
    <property type="match status" value="1"/>
</dbReference>
<comment type="similarity">
    <text evidence="1">Belongs to the anaerobic coproporphyrinogen-III oxidase family. HemW subfamily.</text>
</comment>
<evidence type="ECO:0000256" key="8">
    <source>
        <dbReference type="ARBA" id="ARBA00023186"/>
    </source>
</evidence>
<dbReference type="Proteomes" id="UP000190285">
    <property type="component" value="Unassembled WGS sequence"/>
</dbReference>
<name>A0A1T5LUK2_9FIRM</name>
<keyword evidence="9" id="KW-0004">4Fe-4S</keyword>
<keyword evidence="9" id="KW-0963">Cytoplasm</keyword>
<dbReference type="InterPro" id="IPR013785">
    <property type="entry name" value="Aldolase_TIM"/>
</dbReference>
<keyword evidence="6 9" id="KW-0408">Iron</keyword>
<evidence type="ECO:0000256" key="2">
    <source>
        <dbReference type="ARBA" id="ARBA00017228"/>
    </source>
</evidence>
<dbReference type="GO" id="GO:0046872">
    <property type="term" value="F:metal ion binding"/>
    <property type="evidence" value="ECO:0007669"/>
    <property type="project" value="UniProtKB-UniRule"/>
</dbReference>
<dbReference type="GO" id="GO:0006779">
    <property type="term" value="P:porphyrin-containing compound biosynthetic process"/>
    <property type="evidence" value="ECO:0007669"/>
    <property type="project" value="InterPro"/>
</dbReference>
<evidence type="ECO:0000256" key="6">
    <source>
        <dbReference type="ARBA" id="ARBA00023004"/>
    </source>
</evidence>
<evidence type="ECO:0000256" key="3">
    <source>
        <dbReference type="ARBA" id="ARBA00022617"/>
    </source>
</evidence>
<dbReference type="SFLD" id="SFLDF00288">
    <property type="entry name" value="HemN-like__clustered_with_nucl"/>
    <property type="match status" value="1"/>
</dbReference>
<evidence type="ECO:0000256" key="9">
    <source>
        <dbReference type="RuleBase" id="RU364116"/>
    </source>
</evidence>
<dbReference type="STRING" id="36842.SAMN02194393_03344"/>
<keyword evidence="7 9" id="KW-0411">Iron-sulfur</keyword>
<dbReference type="PANTHER" id="PTHR13932">
    <property type="entry name" value="COPROPORPHYRINIGEN III OXIDASE"/>
    <property type="match status" value="1"/>
</dbReference>
<comment type="function">
    <text evidence="9">Probably acts as a heme chaperone, transferring heme to an unknown acceptor. Binds one molecule of heme per monomer, possibly covalently. Binds 1 [4Fe-4S] cluster. The cluster is coordinated with 3 cysteines and an exchangeable S-adenosyl-L-methionine.</text>
</comment>
<evidence type="ECO:0000256" key="4">
    <source>
        <dbReference type="ARBA" id="ARBA00022691"/>
    </source>
</evidence>
<evidence type="ECO:0000256" key="5">
    <source>
        <dbReference type="ARBA" id="ARBA00022723"/>
    </source>
</evidence>
<keyword evidence="12" id="KW-1185">Reference proteome</keyword>
<dbReference type="GO" id="GO:0005737">
    <property type="term" value="C:cytoplasm"/>
    <property type="evidence" value="ECO:0007669"/>
    <property type="project" value="UniProtKB-SubCell"/>
</dbReference>
<dbReference type="InterPro" id="IPR007197">
    <property type="entry name" value="rSAM"/>
</dbReference>
<dbReference type="Pfam" id="PF06969">
    <property type="entry name" value="HemN_C"/>
    <property type="match status" value="1"/>
</dbReference>
<feature type="domain" description="Radical SAM core" evidence="10">
    <location>
        <begin position="1"/>
        <end position="234"/>
    </location>
</feature>